<evidence type="ECO:0000256" key="2">
    <source>
        <dbReference type="ARBA" id="ARBA00023125"/>
    </source>
</evidence>
<dbReference type="EMBL" id="JAAGOA010000040">
    <property type="protein sequence ID" value="NEE04693.1"/>
    <property type="molecule type" value="Genomic_DNA"/>
</dbReference>
<feature type="domain" description="HTH gntR-type" evidence="4">
    <location>
        <begin position="14"/>
        <end position="82"/>
    </location>
</feature>
<dbReference type="PANTHER" id="PTHR44846">
    <property type="entry name" value="MANNOSYL-D-GLYCERATE TRANSPORT/METABOLISM SYSTEM REPRESSOR MNGR-RELATED"/>
    <property type="match status" value="1"/>
</dbReference>
<dbReference type="InterPro" id="IPR000524">
    <property type="entry name" value="Tscrpt_reg_HTH_GntR"/>
</dbReference>
<organism evidence="5 6">
    <name type="scientific">Phytoactinopolyspora halotolerans</name>
    <dbReference type="NCBI Taxonomy" id="1981512"/>
    <lineage>
        <taxon>Bacteria</taxon>
        <taxon>Bacillati</taxon>
        <taxon>Actinomycetota</taxon>
        <taxon>Actinomycetes</taxon>
        <taxon>Jiangellales</taxon>
        <taxon>Jiangellaceae</taxon>
        <taxon>Phytoactinopolyspora</taxon>
    </lineage>
</organism>
<dbReference type="PROSITE" id="PS50949">
    <property type="entry name" value="HTH_GNTR"/>
    <property type="match status" value="1"/>
</dbReference>
<evidence type="ECO:0000313" key="5">
    <source>
        <dbReference type="EMBL" id="NEE04693.1"/>
    </source>
</evidence>
<evidence type="ECO:0000256" key="1">
    <source>
        <dbReference type="ARBA" id="ARBA00023015"/>
    </source>
</evidence>
<gene>
    <name evidence="5" type="ORF">G1H10_31480</name>
</gene>
<sequence length="90" mass="9969">MSVPEFDPNAGGPGYLYLKLADFLADLIEAQHLKPNSRLPGERDFAEEHGVSIGTVRRATDELRERGLVVTLPAKGNFIAPLEQQRRVRG</sequence>
<evidence type="ECO:0000256" key="3">
    <source>
        <dbReference type="ARBA" id="ARBA00023163"/>
    </source>
</evidence>
<evidence type="ECO:0000259" key="4">
    <source>
        <dbReference type="PROSITE" id="PS50949"/>
    </source>
</evidence>
<keyword evidence="6" id="KW-1185">Reference proteome</keyword>
<dbReference type="CDD" id="cd07377">
    <property type="entry name" value="WHTH_GntR"/>
    <property type="match status" value="1"/>
</dbReference>
<keyword evidence="1" id="KW-0805">Transcription regulation</keyword>
<dbReference type="Proteomes" id="UP000475214">
    <property type="component" value="Unassembled WGS sequence"/>
</dbReference>
<dbReference type="RefSeq" id="WP_163745241.1">
    <property type="nucleotide sequence ID" value="NZ_JAAGOA010000040.1"/>
</dbReference>
<dbReference type="AlphaFoldDB" id="A0A6L9SHT1"/>
<dbReference type="SUPFAM" id="SSF46785">
    <property type="entry name" value="Winged helix' DNA-binding domain"/>
    <property type="match status" value="1"/>
</dbReference>
<protein>
    <submittedName>
        <fullName evidence="5">Winged helix-turn-helix transcriptional regulator</fullName>
    </submittedName>
</protein>
<dbReference type="Pfam" id="PF00392">
    <property type="entry name" value="GntR"/>
    <property type="match status" value="1"/>
</dbReference>
<dbReference type="GO" id="GO:0003700">
    <property type="term" value="F:DNA-binding transcription factor activity"/>
    <property type="evidence" value="ECO:0007669"/>
    <property type="project" value="InterPro"/>
</dbReference>
<evidence type="ECO:0000313" key="6">
    <source>
        <dbReference type="Proteomes" id="UP000475214"/>
    </source>
</evidence>
<keyword evidence="2" id="KW-0238">DNA-binding</keyword>
<dbReference type="PANTHER" id="PTHR44846:SF17">
    <property type="entry name" value="GNTR-FAMILY TRANSCRIPTIONAL REGULATOR"/>
    <property type="match status" value="1"/>
</dbReference>
<keyword evidence="3" id="KW-0804">Transcription</keyword>
<dbReference type="GO" id="GO:0003677">
    <property type="term" value="F:DNA binding"/>
    <property type="evidence" value="ECO:0007669"/>
    <property type="project" value="UniProtKB-KW"/>
</dbReference>
<proteinExistence type="predicted"/>
<reference evidence="5 6" key="1">
    <citation type="submission" date="2020-02" db="EMBL/GenBank/DDBJ databases">
        <authorList>
            <person name="Li X.-J."/>
            <person name="Han X.-M."/>
        </authorList>
    </citation>
    <scope>NUCLEOTIDE SEQUENCE [LARGE SCALE GENOMIC DNA]</scope>
    <source>
        <strain evidence="5 6">CCTCC AB 2017055</strain>
    </source>
</reference>
<dbReference type="GO" id="GO:0045892">
    <property type="term" value="P:negative regulation of DNA-templated transcription"/>
    <property type="evidence" value="ECO:0007669"/>
    <property type="project" value="TreeGrafter"/>
</dbReference>
<comment type="caution">
    <text evidence="5">The sequence shown here is derived from an EMBL/GenBank/DDBJ whole genome shotgun (WGS) entry which is preliminary data.</text>
</comment>
<dbReference type="SMART" id="SM00345">
    <property type="entry name" value="HTH_GNTR"/>
    <property type="match status" value="1"/>
</dbReference>
<accession>A0A6L9SHT1</accession>
<dbReference type="InterPro" id="IPR050679">
    <property type="entry name" value="Bact_HTH_transcr_reg"/>
</dbReference>
<dbReference type="InterPro" id="IPR036390">
    <property type="entry name" value="WH_DNA-bd_sf"/>
</dbReference>
<name>A0A6L9SHT1_9ACTN</name>
<dbReference type="Gene3D" id="1.10.10.10">
    <property type="entry name" value="Winged helix-like DNA-binding domain superfamily/Winged helix DNA-binding domain"/>
    <property type="match status" value="1"/>
</dbReference>
<dbReference type="InterPro" id="IPR036388">
    <property type="entry name" value="WH-like_DNA-bd_sf"/>
</dbReference>